<feature type="region of interest" description="Disordered" evidence="12">
    <location>
        <begin position="29"/>
        <end position="49"/>
    </location>
</feature>
<dbReference type="PROSITE" id="PS51434">
    <property type="entry name" value="NUP_C"/>
    <property type="match status" value="1"/>
</dbReference>
<dbReference type="GO" id="GO:0044613">
    <property type="term" value="C:nuclear pore central transport channel"/>
    <property type="evidence" value="ECO:0007669"/>
    <property type="project" value="UniProtKB-ARBA"/>
</dbReference>
<keyword evidence="8" id="KW-0811">Translocation</keyword>
<dbReference type="GO" id="GO:0003723">
    <property type="term" value="F:RNA binding"/>
    <property type="evidence" value="ECO:0007669"/>
    <property type="project" value="TreeGrafter"/>
</dbReference>
<reference evidence="14 15" key="1">
    <citation type="submission" date="2015-11" db="EMBL/GenBank/DDBJ databases">
        <title>The genome of Debaryomyces fabryi.</title>
        <authorList>
            <person name="Tafer H."/>
            <person name="Lopandic K."/>
        </authorList>
    </citation>
    <scope>NUCLEOTIDE SEQUENCE [LARGE SCALE GENOMIC DNA]</scope>
    <source>
        <strain evidence="14 15">CBS 789</strain>
    </source>
</reference>
<evidence type="ECO:0000256" key="1">
    <source>
        <dbReference type="ARBA" id="ARBA00004567"/>
    </source>
</evidence>
<keyword evidence="6" id="KW-0509">mRNA transport</keyword>
<dbReference type="GO" id="GO:0044614">
    <property type="term" value="C:nuclear pore cytoplasmic filaments"/>
    <property type="evidence" value="ECO:0007669"/>
    <property type="project" value="TreeGrafter"/>
</dbReference>
<dbReference type="SUPFAM" id="SSF82215">
    <property type="entry name" value="C-terminal autoproteolytic domain of nucleoporin nup98"/>
    <property type="match status" value="1"/>
</dbReference>
<dbReference type="InterPro" id="IPR021967">
    <property type="entry name" value="Nup98_C"/>
</dbReference>
<dbReference type="InterPro" id="IPR025574">
    <property type="entry name" value="Nucleoporin_FG_rpt"/>
</dbReference>
<dbReference type="RefSeq" id="XP_015468237.1">
    <property type="nucleotide sequence ID" value="XM_015610961.1"/>
</dbReference>
<keyword evidence="10" id="KW-0539">Nucleus</keyword>
<evidence type="ECO:0000313" key="15">
    <source>
        <dbReference type="Proteomes" id="UP000054251"/>
    </source>
</evidence>
<keyword evidence="4" id="KW-0813">Transport</keyword>
<keyword evidence="15" id="KW-1185">Reference proteome</keyword>
<dbReference type="Proteomes" id="UP000054251">
    <property type="component" value="Unassembled WGS sequence"/>
</dbReference>
<feature type="compositionally biased region" description="Low complexity" evidence="12">
    <location>
        <begin position="79"/>
        <end position="94"/>
    </location>
</feature>
<dbReference type="Gene3D" id="1.25.40.690">
    <property type="match status" value="1"/>
</dbReference>
<dbReference type="GO" id="GO:0006405">
    <property type="term" value="P:RNA export from nucleus"/>
    <property type="evidence" value="ECO:0007669"/>
    <property type="project" value="TreeGrafter"/>
</dbReference>
<evidence type="ECO:0000256" key="6">
    <source>
        <dbReference type="ARBA" id="ARBA00022816"/>
    </source>
</evidence>
<evidence type="ECO:0000256" key="4">
    <source>
        <dbReference type="ARBA" id="ARBA00022448"/>
    </source>
</evidence>
<dbReference type="OrthoDB" id="3797628at2759"/>
<feature type="coiled-coil region" evidence="11">
    <location>
        <begin position="566"/>
        <end position="593"/>
    </location>
</feature>
<dbReference type="Pfam" id="PF04096">
    <property type="entry name" value="Nucleoporin2"/>
    <property type="match status" value="1"/>
</dbReference>
<dbReference type="GO" id="GO:0000973">
    <property type="term" value="P:post-transcriptional tethering of RNA polymerase II gene DNA at nuclear periphery"/>
    <property type="evidence" value="ECO:0007669"/>
    <property type="project" value="TreeGrafter"/>
</dbReference>
<dbReference type="Pfam" id="PF12110">
    <property type="entry name" value="Nup96"/>
    <property type="match status" value="1"/>
</dbReference>
<organism evidence="14 15">
    <name type="scientific">Debaryomyces fabryi</name>
    <dbReference type="NCBI Taxonomy" id="58627"/>
    <lineage>
        <taxon>Eukaryota</taxon>
        <taxon>Fungi</taxon>
        <taxon>Dikarya</taxon>
        <taxon>Ascomycota</taxon>
        <taxon>Saccharomycotina</taxon>
        <taxon>Pichiomycetes</taxon>
        <taxon>Debaryomycetaceae</taxon>
        <taxon>Debaryomyces</taxon>
    </lineage>
</organism>
<proteinExistence type="inferred from homology"/>
<dbReference type="GO" id="GO:0031965">
    <property type="term" value="C:nuclear membrane"/>
    <property type="evidence" value="ECO:0007669"/>
    <property type="project" value="UniProtKB-SubCell"/>
</dbReference>
<evidence type="ECO:0000256" key="3">
    <source>
        <dbReference type="ARBA" id="ARBA00008926"/>
    </source>
</evidence>
<protein>
    <recommendedName>
        <fullName evidence="13">Peptidase S59 domain-containing protein</fullName>
    </recommendedName>
</protein>
<dbReference type="GO" id="GO:0006606">
    <property type="term" value="P:protein import into nucleus"/>
    <property type="evidence" value="ECO:0007669"/>
    <property type="project" value="TreeGrafter"/>
</dbReference>
<dbReference type="GO" id="GO:0051028">
    <property type="term" value="P:mRNA transport"/>
    <property type="evidence" value="ECO:0007669"/>
    <property type="project" value="UniProtKB-KW"/>
</dbReference>
<name>A0A0V1Q0W5_9ASCO</name>
<keyword evidence="5" id="KW-0068">Autocatalytic cleavage</keyword>
<dbReference type="InterPro" id="IPR037665">
    <property type="entry name" value="Nucleoporin_S59-like"/>
</dbReference>
<feature type="region of interest" description="Disordered" evidence="12">
    <location>
        <begin position="66"/>
        <end position="117"/>
    </location>
</feature>
<feature type="compositionally biased region" description="Polar residues" evidence="12">
    <location>
        <begin position="95"/>
        <end position="106"/>
    </location>
</feature>
<evidence type="ECO:0000256" key="2">
    <source>
        <dbReference type="ARBA" id="ARBA00004620"/>
    </source>
</evidence>
<dbReference type="GO" id="GO:0017056">
    <property type="term" value="F:structural constituent of nuclear pore"/>
    <property type="evidence" value="ECO:0007669"/>
    <property type="project" value="InterPro"/>
</dbReference>
<evidence type="ECO:0000256" key="7">
    <source>
        <dbReference type="ARBA" id="ARBA00022927"/>
    </source>
</evidence>
<dbReference type="Gene3D" id="3.30.1610.10">
    <property type="entry name" value="Peptidase S59, nucleoporin"/>
    <property type="match status" value="1"/>
</dbReference>
<evidence type="ECO:0000313" key="14">
    <source>
        <dbReference type="EMBL" id="KSA02135.1"/>
    </source>
</evidence>
<evidence type="ECO:0000256" key="11">
    <source>
        <dbReference type="SAM" id="Coils"/>
    </source>
</evidence>
<dbReference type="InterPro" id="IPR036903">
    <property type="entry name" value="Nup98_auto-Pept-S59_dom_sf"/>
</dbReference>
<evidence type="ECO:0000256" key="12">
    <source>
        <dbReference type="SAM" id="MobiDB-lite"/>
    </source>
</evidence>
<dbReference type="PANTHER" id="PTHR23198:SF6">
    <property type="entry name" value="NUCLEAR PORE COMPLEX PROTEIN NUP98-NUP96"/>
    <property type="match status" value="1"/>
</dbReference>
<comment type="caution">
    <text evidence="14">The sequence shown here is derived from an EMBL/GenBank/DDBJ whole genome shotgun (WGS) entry which is preliminary data.</text>
</comment>
<evidence type="ECO:0000256" key="8">
    <source>
        <dbReference type="ARBA" id="ARBA00023010"/>
    </source>
</evidence>
<evidence type="ECO:0000256" key="10">
    <source>
        <dbReference type="ARBA" id="ARBA00023242"/>
    </source>
</evidence>
<feature type="region of interest" description="Disordered" evidence="12">
    <location>
        <begin position="384"/>
        <end position="412"/>
    </location>
</feature>
<dbReference type="GO" id="GO:0034398">
    <property type="term" value="P:telomere tethering at nuclear periphery"/>
    <property type="evidence" value="ECO:0007669"/>
    <property type="project" value="TreeGrafter"/>
</dbReference>
<accession>A0A0V1Q0W5</accession>
<sequence length="1359" mass="151017">MFGSTLQGGSSGSGNSNNNWGSSTGFSKATSFSGASSGPSGGSLFGNSSTKDTNSAGLFGNASSSASNSGGLFGKPPSNNTNTGGLFGNLNNTNPTSGGLFNSNKPEASGGLFGGSSSNAAPSNNLFGSSNTANSGTNLFGNTASSKMSSSNPNANTNLFGASTTNNLFSNNSLSSQASIPSNINSTNPYSYDKVFSNLQKADSVMPKSVTEDLFVNTSNKDSSERKKILTPVDKAKQAPRRSSLLSRLGQTLKYFRYSNASTQPNNFASVKGLFTQANFLTSKDKQNILPKPTKLVPKRITKPSYHTSIENRGIKRLVIKSKPLKFHLIDADKVLNTKKRRIVSEVVPSDKLLTDNYLSDEDDSDNESFNIRQKDTASRFPYKVSAGDEKANGKNADQILGGDNDHEDNDADLDDKDANNGYWCTPSLSELSQLSAQRLANVENFIIGRIGHGQIAYNYPVDLSGVAMICEENNTPLNEELFGKIVEIGDRIVKVYQDAENKPPIGFGLNIPATISLESIQPRKGESRSDFIKYLQRQVGMEFVTYDPITCIWTFKVKHFSIWGLVDEEGEFTSEQNQLAELKRKQDSKEEEAVLEYSRIYEDEKFSQELKKQRVSAYTSGLPGGWDYSQIMQNTPLKTKRNLVADEINNQLEVYQQEQTTNALASNVSDITIDSEEESRSASPDSIDFGIPDGSNAPFEKKNFDYLKQFISVLPKDVDMSQIINEKAYEPEITNDAMFDNIQLKPNLAVSDDWLVQLELCNDINSSLTPYITESSKVDGENKNRITAAKVDNILFPEFNKDSLSMDHASTPINSKKFSNLEGSPSEMYDEAYPRNVSKVIYHMLSKSTISTRSNKFPIVEKNSNLSFADLLLNEKSTGEEEQILKLGSALFDEHKLNEYSEYKDVDPSDSHLVKYLENLQQKKNFSEWLKVYNRSTVERWSDEKKSDILEYIFIKICAGDIKDAISLAMDSNNAHLSVILTLIDSNDDAVKSTASNQLQYWSDTSSLSFIPKPIVKIYRILSGDFKEVLSDLPWNISLAVKLFYGDNTSKLHELIQEFQVGIVDNGPVYDILTLYNQIHAKDKNQALQSIKSSHLNIKLKWFFNKILSKGDVSNDVLNTDLSLSFGNFLERIGLWKESLFVYSHISDDKESEKVIRNLVVTNIDHIKSSNDEENYITKVLKVPHNLVYEAVSIQEHSLGNYWEECEALITAKLWEKAHDCITKELGPSTIISNDSESKNHLKTIIAKFPESGHIIPLWSQGAGIYSNFISLSEEEIQERASLHTQSLLVSLLSNLPLLEDYNSSRCRIAMKLMSKKVGDIALNYADQIGNIKGLILSLPLGEVERNYFNIRLQLVNI</sequence>
<feature type="domain" description="Peptidase S59" evidence="13">
    <location>
        <begin position="420"/>
        <end position="561"/>
    </location>
</feature>
<dbReference type="GO" id="GO:0008139">
    <property type="term" value="F:nuclear localization sequence binding"/>
    <property type="evidence" value="ECO:0007669"/>
    <property type="project" value="TreeGrafter"/>
</dbReference>
<dbReference type="InterPro" id="IPR007230">
    <property type="entry name" value="Nup98_auto-Pept-S59_dom"/>
</dbReference>
<dbReference type="EMBL" id="LMYN01000034">
    <property type="protein sequence ID" value="KSA02135.1"/>
    <property type="molecule type" value="Genomic_DNA"/>
</dbReference>
<keyword evidence="7" id="KW-0653">Protein transport</keyword>
<evidence type="ECO:0000256" key="9">
    <source>
        <dbReference type="ARBA" id="ARBA00023132"/>
    </source>
</evidence>
<evidence type="ECO:0000259" key="13">
    <source>
        <dbReference type="PROSITE" id="PS51434"/>
    </source>
</evidence>
<comment type="similarity">
    <text evidence="3">Belongs to the nucleoporin GLFG family.</text>
</comment>
<comment type="subcellular location">
    <subcellularLocation>
        <location evidence="2">Nucleus membrane</location>
        <topology evidence="2">Peripheral membrane protein</topology>
        <orientation evidence="2">Nucleoplasmic side</orientation>
    </subcellularLocation>
    <subcellularLocation>
        <location evidence="1">Nucleus</location>
        <location evidence="1">Nuclear pore complex</location>
    </subcellularLocation>
</comment>
<dbReference type="Pfam" id="PF13634">
    <property type="entry name" value="Nucleoporin_FG"/>
    <property type="match status" value="1"/>
</dbReference>
<keyword evidence="11" id="KW-0175">Coiled coil</keyword>
<evidence type="ECO:0000256" key="5">
    <source>
        <dbReference type="ARBA" id="ARBA00022813"/>
    </source>
</evidence>
<gene>
    <name evidence="14" type="ORF">AC631_02131</name>
</gene>
<feature type="compositionally biased region" description="Low complexity" evidence="12">
    <location>
        <begin position="29"/>
        <end position="38"/>
    </location>
</feature>
<dbReference type="PANTHER" id="PTHR23198">
    <property type="entry name" value="NUCLEOPORIN"/>
    <property type="match status" value="1"/>
</dbReference>
<keyword evidence="9" id="KW-0906">Nuclear pore complex</keyword>
<dbReference type="GeneID" id="26839140"/>